<dbReference type="OrthoDB" id="248048at2"/>
<dbReference type="EMBL" id="ARYI01000004">
    <property type="protein sequence ID" value="KCZ95313.1"/>
    <property type="molecule type" value="Genomic_DNA"/>
</dbReference>
<dbReference type="Gene3D" id="3.90.1530.30">
    <property type="match status" value="1"/>
</dbReference>
<dbReference type="InterPro" id="IPR050336">
    <property type="entry name" value="Chromosome_partition/occlusion"/>
</dbReference>
<dbReference type="RefSeq" id="WP_011647522.1">
    <property type="nucleotide sequence ID" value="NZ_ARYI01000004.1"/>
</dbReference>
<dbReference type="SUPFAM" id="SSF110849">
    <property type="entry name" value="ParB/Sulfiredoxin"/>
    <property type="match status" value="1"/>
</dbReference>
<sequence>MIDDEYIESAPNQVTVIPIDRIRILNPRVRNRRNFAEMVESIAKVGLKRPITVAVRKNTDPAEYDLVCGQGRLEAFVELGQSEIPAVIIEADESDCLVMSLVENCARRQHRAIDLMQEIGSLRNRGYTDRQIAGKIGVTAEYVSMIAGLLERGEERLVAAVETGLIPLNLAIDISKTDDEGAQRALTEVYMEKKLRGKKLSAVLKLLQQRQRRGPHIRSSPAGRTGAKRPLTSDALVRAYRQEADRQKLIIKKAEVTQGKLLFVIEAFRSLKRDEAFLNLLRAEGLGSLPQYLEDSLTAGGTS</sequence>
<dbReference type="PANTHER" id="PTHR33375">
    <property type="entry name" value="CHROMOSOME-PARTITIONING PROTEIN PARB-RELATED"/>
    <property type="match status" value="1"/>
</dbReference>
<dbReference type="PANTHER" id="PTHR33375:SF1">
    <property type="entry name" value="CHROMOSOME-PARTITIONING PROTEIN PARB-RELATED"/>
    <property type="match status" value="1"/>
</dbReference>
<proteinExistence type="predicted"/>
<dbReference type="GO" id="GO:0005694">
    <property type="term" value="C:chromosome"/>
    <property type="evidence" value="ECO:0007669"/>
    <property type="project" value="TreeGrafter"/>
</dbReference>
<dbReference type="SMART" id="SM00470">
    <property type="entry name" value="ParB"/>
    <property type="match status" value="1"/>
</dbReference>
<keyword evidence="3" id="KW-1185">Reference proteome</keyword>
<evidence type="ECO:0000313" key="2">
    <source>
        <dbReference type="EMBL" id="KCZ95313.1"/>
    </source>
</evidence>
<gene>
    <name evidence="2" type="ORF">HHI_06569</name>
</gene>
<evidence type="ECO:0000313" key="3">
    <source>
        <dbReference type="Proteomes" id="UP000025061"/>
    </source>
</evidence>
<evidence type="ECO:0000259" key="1">
    <source>
        <dbReference type="SMART" id="SM00470"/>
    </source>
</evidence>
<organism evidence="2 3">
    <name type="scientific">Hyphomonas hirschiana VP5</name>
    <dbReference type="NCBI Taxonomy" id="1280951"/>
    <lineage>
        <taxon>Bacteria</taxon>
        <taxon>Pseudomonadati</taxon>
        <taxon>Pseudomonadota</taxon>
        <taxon>Alphaproteobacteria</taxon>
        <taxon>Hyphomonadales</taxon>
        <taxon>Hyphomonadaceae</taxon>
        <taxon>Hyphomonas</taxon>
    </lineage>
</organism>
<feature type="domain" description="ParB-like N-terminal" evidence="1">
    <location>
        <begin position="15"/>
        <end position="105"/>
    </location>
</feature>
<dbReference type="InterPro" id="IPR011111">
    <property type="entry name" value="Plasmid_RepB"/>
</dbReference>
<dbReference type="CDD" id="cd16411">
    <property type="entry name" value="ParB_N_like"/>
    <property type="match status" value="1"/>
</dbReference>
<comment type="caution">
    <text evidence="2">The sequence shown here is derived from an EMBL/GenBank/DDBJ whole genome shotgun (WGS) entry which is preliminary data.</text>
</comment>
<accession>A0A059FXW4</accession>
<dbReference type="SMR" id="A0A059FXW4"/>
<dbReference type="Proteomes" id="UP000025061">
    <property type="component" value="Unassembled WGS sequence"/>
</dbReference>
<dbReference type="GO" id="GO:0007059">
    <property type="term" value="P:chromosome segregation"/>
    <property type="evidence" value="ECO:0007669"/>
    <property type="project" value="TreeGrafter"/>
</dbReference>
<dbReference type="PATRIC" id="fig|1280951.3.peg.1329"/>
<name>A0A059FXW4_9PROT</name>
<dbReference type="AlphaFoldDB" id="A0A059FXW4"/>
<reference evidence="2 3" key="1">
    <citation type="submission" date="2013-04" db="EMBL/GenBank/DDBJ databases">
        <title>Hyphomonas hirschiana VP5 Genome Sequencing.</title>
        <authorList>
            <person name="Lai Q."/>
            <person name="Shao Z."/>
        </authorList>
    </citation>
    <scope>NUCLEOTIDE SEQUENCE [LARGE SCALE GENOMIC DNA]</scope>
    <source>
        <strain evidence="2 3">VP5</strain>
    </source>
</reference>
<dbReference type="SUPFAM" id="SSF109709">
    <property type="entry name" value="KorB DNA-binding domain-like"/>
    <property type="match status" value="1"/>
</dbReference>
<dbReference type="InterPro" id="IPR036086">
    <property type="entry name" value="ParB/Sulfiredoxin_sf"/>
</dbReference>
<dbReference type="Gene3D" id="1.10.10.2830">
    <property type="match status" value="1"/>
</dbReference>
<dbReference type="InterPro" id="IPR003115">
    <property type="entry name" value="ParB_N"/>
</dbReference>
<dbReference type="Pfam" id="PF07506">
    <property type="entry name" value="RepB"/>
    <property type="match status" value="1"/>
</dbReference>
<protein>
    <submittedName>
        <fullName evidence="2">ParB family protein</fullName>
    </submittedName>
</protein>
<dbReference type="Pfam" id="PF02195">
    <property type="entry name" value="ParB_N"/>
    <property type="match status" value="1"/>
</dbReference>